<accession>A0A9D2JQZ8</accession>
<dbReference type="AlphaFoldDB" id="A0A9D2JQZ8"/>
<organism evidence="2 3">
    <name type="scientific">Candidatus Gemmiger avistercoris</name>
    <dbReference type="NCBI Taxonomy" id="2838606"/>
    <lineage>
        <taxon>Bacteria</taxon>
        <taxon>Bacillati</taxon>
        <taxon>Bacillota</taxon>
        <taxon>Clostridia</taxon>
        <taxon>Eubacteriales</taxon>
        <taxon>Gemmiger</taxon>
    </lineage>
</organism>
<dbReference type="Proteomes" id="UP000824105">
    <property type="component" value="Unassembled WGS sequence"/>
</dbReference>
<sequence length="267" mass="28989">MKALAELFVYTRCEFAKLKRKPLFLVLAASSVLLPLAFALFLSDPPDSETAVIQSMATMIQLSAYLVLIPAVAVLASHLLFAEQDYDTMKNLACVPVGRGMLAVCKLLVLLLFAVLFMAAGALVTLFLLLCQGWEPAGYWPLFAVCLGQGVLMWAGALPCILLVVLLNKSYILSVIITFFYTMVNYIVPTALPGLTAVPLGFNAGTLIPGALSLRWYTPFLSPGEQPPLVQMILEHAVSTPAAFGISALEAVFWTALIAWAYRRQEA</sequence>
<feature type="transmembrane region" description="Helical" evidence="1">
    <location>
        <begin position="142"/>
        <end position="164"/>
    </location>
</feature>
<name>A0A9D2JQZ8_9FIRM</name>
<keyword evidence="1" id="KW-1133">Transmembrane helix</keyword>
<keyword evidence="1" id="KW-0812">Transmembrane</keyword>
<reference evidence="2" key="1">
    <citation type="journal article" date="2021" name="PeerJ">
        <title>Extensive microbial diversity within the chicken gut microbiome revealed by metagenomics and culture.</title>
        <authorList>
            <person name="Gilroy R."/>
            <person name="Ravi A."/>
            <person name="Getino M."/>
            <person name="Pursley I."/>
            <person name="Horton D.L."/>
            <person name="Alikhan N.F."/>
            <person name="Baker D."/>
            <person name="Gharbi K."/>
            <person name="Hall N."/>
            <person name="Watson M."/>
            <person name="Adriaenssens E.M."/>
            <person name="Foster-Nyarko E."/>
            <person name="Jarju S."/>
            <person name="Secka A."/>
            <person name="Antonio M."/>
            <person name="Oren A."/>
            <person name="Chaudhuri R.R."/>
            <person name="La Ragione R."/>
            <person name="Hildebrand F."/>
            <person name="Pallen M.J."/>
        </authorList>
    </citation>
    <scope>NUCLEOTIDE SEQUENCE</scope>
    <source>
        <strain evidence="2">CHK188-11489</strain>
    </source>
</reference>
<comment type="caution">
    <text evidence="2">The sequence shown here is derived from an EMBL/GenBank/DDBJ whole genome shotgun (WGS) entry which is preliminary data.</text>
</comment>
<proteinExistence type="predicted"/>
<keyword evidence="1" id="KW-0472">Membrane</keyword>
<feature type="transmembrane region" description="Helical" evidence="1">
    <location>
        <begin position="22"/>
        <end position="42"/>
    </location>
</feature>
<evidence type="ECO:0000313" key="2">
    <source>
        <dbReference type="EMBL" id="HIZ62724.1"/>
    </source>
</evidence>
<feature type="transmembrane region" description="Helical" evidence="1">
    <location>
        <begin position="103"/>
        <end position="130"/>
    </location>
</feature>
<dbReference type="EMBL" id="DXBF01000064">
    <property type="protein sequence ID" value="HIZ62724.1"/>
    <property type="molecule type" value="Genomic_DNA"/>
</dbReference>
<evidence type="ECO:0000256" key="1">
    <source>
        <dbReference type="SAM" id="Phobius"/>
    </source>
</evidence>
<feature type="transmembrane region" description="Helical" evidence="1">
    <location>
        <begin position="171"/>
        <end position="188"/>
    </location>
</feature>
<reference evidence="2" key="2">
    <citation type="submission" date="2021-04" db="EMBL/GenBank/DDBJ databases">
        <authorList>
            <person name="Gilroy R."/>
        </authorList>
    </citation>
    <scope>NUCLEOTIDE SEQUENCE</scope>
    <source>
        <strain evidence="2">CHK188-11489</strain>
    </source>
</reference>
<gene>
    <name evidence="2" type="ORF">H9724_08165</name>
</gene>
<feature type="transmembrane region" description="Helical" evidence="1">
    <location>
        <begin position="62"/>
        <end position="82"/>
    </location>
</feature>
<evidence type="ECO:0000313" key="3">
    <source>
        <dbReference type="Proteomes" id="UP000824105"/>
    </source>
</evidence>
<protein>
    <submittedName>
        <fullName evidence="2">ABC transporter permease</fullName>
    </submittedName>
</protein>
<dbReference type="Pfam" id="PF12730">
    <property type="entry name" value="ABC2_membrane_4"/>
    <property type="match status" value="1"/>
</dbReference>
<feature type="transmembrane region" description="Helical" evidence="1">
    <location>
        <begin position="242"/>
        <end position="262"/>
    </location>
</feature>